<dbReference type="GO" id="GO:0046872">
    <property type="term" value="F:metal ion binding"/>
    <property type="evidence" value="ECO:0007669"/>
    <property type="project" value="UniProtKB-KW"/>
</dbReference>
<evidence type="ECO:0000256" key="2">
    <source>
        <dbReference type="ARBA" id="ARBA00012035"/>
    </source>
</evidence>
<dbReference type="PROSITE" id="PS00584">
    <property type="entry name" value="PFKB_KINASES_2"/>
    <property type="match status" value="1"/>
</dbReference>
<comment type="subunit">
    <text evidence="12">Homodimer.</text>
</comment>
<feature type="binding site" evidence="12">
    <location>
        <begin position="248"/>
        <end position="249"/>
    </location>
    <ligand>
        <name>ATP</name>
        <dbReference type="ChEBI" id="CHEBI:30616"/>
    </ligand>
</feature>
<feature type="binding site" evidence="12">
    <location>
        <position position="249"/>
    </location>
    <ligand>
        <name>substrate</name>
    </ligand>
</feature>
<dbReference type="Pfam" id="PF00294">
    <property type="entry name" value="PfkB"/>
    <property type="match status" value="1"/>
</dbReference>
<evidence type="ECO:0000256" key="6">
    <source>
        <dbReference type="ARBA" id="ARBA00022741"/>
    </source>
</evidence>
<keyword evidence="5 12" id="KW-0479">Metal-binding</keyword>
<keyword evidence="15" id="KW-1185">Reference proteome</keyword>
<dbReference type="CDD" id="cd01174">
    <property type="entry name" value="ribokinase"/>
    <property type="match status" value="1"/>
</dbReference>
<feature type="binding site" evidence="12">
    <location>
        <position position="288"/>
    </location>
    <ligand>
        <name>K(+)</name>
        <dbReference type="ChEBI" id="CHEBI:29103"/>
    </ligand>
</feature>
<evidence type="ECO:0000256" key="8">
    <source>
        <dbReference type="ARBA" id="ARBA00022840"/>
    </source>
</evidence>
<keyword evidence="12" id="KW-0963">Cytoplasm</keyword>
<comment type="subcellular location">
    <subcellularLocation>
        <location evidence="12">Cytoplasm</location>
    </subcellularLocation>
</comment>
<evidence type="ECO:0000313" key="14">
    <source>
        <dbReference type="EMBL" id="NJC22695.1"/>
    </source>
</evidence>
<feature type="binding site" evidence="12">
    <location>
        <begin position="38"/>
        <end position="42"/>
    </location>
    <ligand>
        <name>substrate</name>
    </ligand>
</feature>
<feature type="binding site" evidence="12">
    <location>
        <position position="243"/>
    </location>
    <ligand>
        <name>K(+)</name>
        <dbReference type="ChEBI" id="CHEBI:29103"/>
    </ligand>
</feature>
<evidence type="ECO:0000313" key="15">
    <source>
        <dbReference type="Proteomes" id="UP000547458"/>
    </source>
</evidence>
<keyword evidence="11 12" id="KW-0119">Carbohydrate metabolism</keyword>
<dbReference type="InterPro" id="IPR011877">
    <property type="entry name" value="Ribokinase"/>
</dbReference>
<evidence type="ECO:0000259" key="13">
    <source>
        <dbReference type="Pfam" id="PF00294"/>
    </source>
</evidence>
<keyword evidence="10 12" id="KW-0630">Potassium</keyword>
<dbReference type="SUPFAM" id="SSF53613">
    <property type="entry name" value="Ribokinase-like"/>
    <property type="match status" value="1"/>
</dbReference>
<dbReference type="PANTHER" id="PTHR10584">
    <property type="entry name" value="SUGAR KINASE"/>
    <property type="match status" value="1"/>
</dbReference>
<comment type="function">
    <text evidence="12">Catalyzes the phosphorylation of ribose at O-5 in a reaction requiring ATP and magnesium. The resulting D-ribose-5-phosphate can then be used either for sythesis of nucleotides, histidine, and tryptophan, or as a component of the pentose phosphate pathway.</text>
</comment>
<keyword evidence="8 12" id="KW-0067">ATP-binding</keyword>
<evidence type="ECO:0000256" key="7">
    <source>
        <dbReference type="ARBA" id="ARBA00022777"/>
    </source>
</evidence>
<dbReference type="AlphaFoldDB" id="A0A846RSP7"/>
<dbReference type="GO" id="GO:0005829">
    <property type="term" value="C:cytosol"/>
    <property type="evidence" value="ECO:0007669"/>
    <property type="project" value="TreeGrafter"/>
</dbReference>
<reference evidence="14 15" key="1">
    <citation type="submission" date="2020-03" db="EMBL/GenBank/DDBJ databases">
        <title>Sequencing the genomes of 1000 actinobacteria strains.</title>
        <authorList>
            <person name="Klenk H.-P."/>
        </authorList>
    </citation>
    <scope>NUCLEOTIDE SEQUENCE [LARGE SCALE GENOMIC DNA]</scope>
    <source>
        <strain evidence="14 15">DSM 16403</strain>
    </source>
</reference>
<dbReference type="InterPro" id="IPR011611">
    <property type="entry name" value="PfkB_dom"/>
</dbReference>
<feature type="binding site" evidence="12">
    <location>
        <position position="282"/>
    </location>
    <ligand>
        <name>K(+)</name>
        <dbReference type="ChEBI" id="CHEBI:29103"/>
    </ligand>
</feature>
<comment type="similarity">
    <text evidence="1">Belongs to the carbohydrate kinase pfkB family.</text>
</comment>
<dbReference type="GO" id="GO:0004747">
    <property type="term" value="F:ribokinase activity"/>
    <property type="evidence" value="ECO:0007669"/>
    <property type="project" value="UniProtKB-UniRule"/>
</dbReference>
<dbReference type="EC" id="2.7.1.15" evidence="2 12"/>
<feature type="binding site" evidence="12">
    <location>
        <position position="136"/>
    </location>
    <ligand>
        <name>substrate</name>
    </ligand>
</feature>
<dbReference type="InterPro" id="IPR029056">
    <property type="entry name" value="Ribokinase-like"/>
</dbReference>
<evidence type="ECO:0000256" key="3">
    <source>
        <dbReference type="ARBA" id="ARBA00016943"/>
    </source>
</evidence>
<feature type="binding site" evidence="12">
    <location>
        <begin position="10"/>
        <end position="12"/>
    </location>
    <ligand>
        <name>substrate</name>
    </ligand>
</feature>
<dbReference type="InterPro" id="IPR002139">
    <property type="entry name" value="Ribo/fructo_kinase"/>
</dbReference>
<feature type="binding site" evidence="12">
    <location>
        <position position="245"/>
    </location>
    <ligand>
        <name>K(+)</name>
        <dbReference type="ChEBI" id="CHEBI:29103"/>
    </ligand>
</feature>
<comment type="activity regulation">
    <text evidence="12">Activated by a monovalent cation that binds near, but not in, the active site. The most likely occupant of the site in vivo is potassium. Ion binding induces a conformational change that may alter substrate affinity.</text>
</comment>
<dbReference type="GO" id="GO:0005524">
    <property type="term" value="F:ATP binding"/>
    <property type="evidence" value="ECO:0007669"/>
    <property type="project" value="UniProtKB-UniRule"/>
</dbReference>
<feature type="binding site" evidence="12">
    <location>
        <position position="284"/>
    </location>
    <ligand>
        <name>K(+)</name>
        <dbReference type="ChEBI" id="CHEBI:29103"/>
    </ligand>
</feature>
<keyword evidence="9 12" id="KW-0460">Magnesium</keyword>
<dbReference type="HAMAP" id="MF_01987">
    <property type="entry name" value="Ribokinase"/>
    <property type="match status" value="1"/>
</dbReference>
<dbReference type="UniPathway" id="UPA00916">
    <property type="reaction ID" value="UER00889"/>
</dbReference>
<comment type="pathway">
    <text evidence="12">Carbohydrate metabolism; D-ribose degradation; D-ribose 5-phosphate from beta-D-ribopyranose: step 2/2.</text>
</comment>
<keyword evidence="6 12" id="KW-0547">Nucleotide-binding</keyword>
<accession>A0A846RSP7</accession>
<keyword evidence="4 12" id="KW-0808">Transferase</keyword>
<evidence type="ECO:0000256" key="4">
    <source>
        <dbReference type="ARBA" id="ARBA00022679"/>
    </source>
</evidence>
<organism evidence="14 15">
    <name type="scientific">Arthrobacter pigmenti</name>
    <dbReference type="NCBI Taxonomy" id="271432"/>
    <lineage>
        <taxon>Bacteria</taxon>
        <taxon>Bacillati</taxon>
        <taxon>Actinomycetota</taxon>
        <taxon>Actinomycetes</taxon>
        <taxon>Micrococcales</taxon>
        <taxon>Micrococcaceae</taxon>
        <taxon>Arthrobacter</taxon>
    </lineage>
</organism>
<feature type="binding site" evidence="12">
    <location>
        <position position="279"/>
    </location>
    <ligand>
        <name>K(+)</name>
        <dbReference type="ChEBI" id="CHEBI:29103"/>
    </ligand>
</feature>
<comment type="catalytic activity">
    <reaction evidence="12">
        <text>D-ribose + ATP = D-ribose 5-phosphate + ADP + H(+)</text>
        <dbReference type="Rhea" id="RHEA:13697"/>
        <dbReference type="ChEBI" id="CHEBI:15378"/>
        <dbReference type="ChEBI" id="CHEBI:30616"/>
        <dbReference type="ChEBI" id="CHEBI:47013"/>
        <dbReference type="ChEBI" id="CHEBI:78346"/>
        <dbReference type="ChEBI" id="CHEBI:456216"/>
        <dbReference type="EC" id="2.7.1.15"/>
    </reaction>
</comment>
<feature type="domain" description="Carbohydrate kinase PfkB" evidence="13">
    <location>
        <begin position="2"/>
        <end position="291"/>
    </location>
</feature>
<evidence type="ECO:0000256" key="1">
    <source>
        <dbReference type="ARBA" id="ARBA00005380"/>
    </source>
</evidence>
<feature type="binding site" evidence="12">
    <location>
        <begin position="216"/>
        <end position="221"/>
    </location>
    <ligand>
        <name>ATP</name>
        <dbReference type="ChEBI" id="CHEBI:30616"/>
    </ligand>
</feature>
<dbReference type="Gene3D" id="3.40.1190.20">
    <property type="match status" value="1"/>
</dbReference>
<dbReference type="PANTHER" id="PTHR10584:SF166">
    <property type="entry name" value="RIBOKINASE"/>
    <property type="match status" value="1"/>
</dbReference>
<evidence type="ECO:0000256" key="11">
    <source>
        <dbReference type="ARBA" id="ARBA00023277"/>
    </source>
</evidence>
<sequence length="306" mass="31481">MSVVVVGSANLDFVYHVDRIPAPGETLLAARSAQYPGGKGNNQAIAAARAGAQTSFIGSLGNDASAAILRRELKLATVKAHLRTQDGPTGTALVTLDGAGTNTIIVNAGANGDFADLTSAELDAIRIADVLLMQLEIPMETVLDAARAGHEAGCTVILNAAPVRELPAQLLPELDVLIVNEHEALILAGLADTTVRSAPNHAALELLRSVPAVVVTLGENGLLVARRGAETVHLPAFAARAIDTTGAGDTFCGAFAAALSEGTDVLHAARFAACAAALSVQREGAVPSIPDRAEIESHLHRHESTD</sequence>
<feature type="binding site" evidence="12">
    <location>
        <position position="180"/>
    </location>
    <ligand>
        <name>ATP</name>
        <dbReference type="ChEBI" id="CHEBI:30616"/>
    </ligand>
</feature>
<gene>
    <name evidence="12" type="primary">rbsK</name>
    <name evidence="14" type="ORF">BJ994_001771</name>
</gene>
<name>A0A846RSP7_9MICC</name>
<evidence type="ECO:0000256" key="10">
    <source>
        <dbReference type="ARBA" id="ARBA00022958"/>
    </source>
</evidence>
<dbReference type="Proteomes" id="UP000547458">
    <property type="component" value="Unassembled WGS sequence"/>
</dbReference>
<feature type="active site" description="Proton acceptor" evidence="12">
    <location>
        <position position="249"/>
    </location>
</feature>
<dbReference type="RefSeq" id="WP_167993443.1">
    <property type="nucleotide sequence ID" value="NZ_JAATJL010000001.1"/>
</dbReference>
<dbReference type="GO" id="GO:0019303">
    <property type="term" value="P:D-ribose catabolic process"/>
    <property type="evidence" value="ECO:0007669"/>
    <property type="project" value="UniProtKB-UniRule"/>
</dbReference>
<comment type="cofactor">
    <cofactor evidence="12">
        <name>Mg(2+)</name>
        <dbReference type="ChEBI" id="CHEBI:18420"/>
    </cofactor>
    <text evidence="12">Requires a divalent cation, most likely magnesium in vivo, as an electrophilic catalyst to aid phosphoryl group transfer. It is the chelate of the metal and the nucleotide that is the actual substrate.</text>
</comment>
<dbReference type="InterPro" id="IPR002173">
    <property type="entry name" value="Carboh/pur_kinase_PfkB_CS"/>
</dbReference>
<dbReference type="EMBL" id="JAATJL010000001">
    <property type="protein sequence ID" value="NJC22695.1"/>
    <property type="molecule type" value="Genomic_DNA"/>
</dbReference>
<comment type="caution">
    <text evidence="12">Lacks conserved residue(s) required for the propagation of feature annotation.</text>
</comment>
<dbReference type="PRINTS" id="PR00990">
    <property type="entry name" value="RIBOKINASE"/>
</dbReference>
<comment type="similarity">
    <text evidence="12">Belongs to the carbohydrate kinase PfkB family. Ribokinase subfamily.</text>
</comment>
<evidence type="ECO:0000256" key="5">
    <source>
        <dbReference type="ARBA" id="ARBA00022723"/>
    </source>
</evidence>
<protein>
    <recommendedName>
        <fullName evidence="3 12">Ribokinase</fullName>
        <shortName evidence="12">RK</shortName>
        <ecNumber evidence="2 12">2.7.1.15</ecNumber>
    </recommendedName>
</protein>
<proteinExistence type="inferred from homology"/>
<evidence type="ECO:0000256" key="12">
    <source>
        <dbReference type="HAMAP-Rule" id="MF_01987"/>
    </source>
</evidence>
<comment type="caution">
    <text evidence="14">The sequence shown here is derived from an EMBL/GenBank/DDBJ whole genome shotgun (WGS) entry which is preliminary data.</text>
</comment>
<keyword evidence="7 12" id="KW-0418">Kinase</keyword>
<evidence type="ECO:0000256" key="9">
    <source>
        <dbReference type="ARBA" id="ARBA00022842"/>
    </source>
</evidence>